<keyword evidence="3" id="KW-1185">Reference proteome</keyword>
<evidence type="ECO:0000256" key="1">
    <source>
        <dbReference type="SAM" id="Phobius"/>
    </source>
</evidence>
<keyword evidence="1" id="KW-0812">Transmembrane</keyword>
<keyword evidence="1" id="KW-1133">Transmembrane helix</keyword>
<dbReference type="EMBL" id="JABBWD010000023">
    <property type="protein sequence ID" value="KAG1777014.1"/>
    <property type="molecule type" value="Genomic_DNA"/>
</dbReference>
<accession>A0A9P7D2F0</accession>
<protein>
    <submittedName>
        <fullName evidence="2">Uncharacterized protein</fullName>
    </submittedName>
</protein>
<comment type="caution">
    <text evidence="2">The sequence shown here is derived from an EMBL/GenBank/DDBJ whole genome shotgun (WGS) entry which is preliminary data.</text>
</comment>
<name>A0A9P7D2F0_9AGAM</name>
<evidence type="ECO:0000313" key="2">
    <source>
        <dbReference type="EMBL" id="KAG1777014.1"/>
    </source>
</evidence>
<organism evidence="2 3">
    <name type="scientific">Suillus placidus</name>
    <dbReference type="NCBI Taxonomy" id="48579"/>
    <lineage>
        <taxon>Eukaryota</taxon>
        <taxon>Fungi</taxon>
        <taxon>Dikarya</taxon>
        <taxon>Basidiomycota</taxon>
        <taxon>Agaricomycotina</taxon>
        <taxon>Agaricomycetes</taxon>
        <taxon>Agaricomycetidae</taxon>
        <taxon>Boletales</taxon>
        <taxon>Suillineae</taxon>
        <taxon>Suillaceae</taxon>
        <taxon>Suillus</taxon>
    </lineage>
</organism>
<evidence type="ECO:0000313" key="3">
    <source>
        <dbReference type="Proteomes" id="UP000714275"/>
    </source>
</evidence>
<keyword evidence="1" id="KW-0472">Membrane</keyword>
<proteinExistence type="predicted"/>
<reference evidence="2" key="1">
    <citation type="journal article" date="2020" name="New Phytol.">
        <title>Comparative genomics reveals dynamic genome evolution in host specialist ectomycorrhizal fungi.</title>
        <authorList>
            <person name="Lofgren L.A."/>
            <person name="Nguyen N.H."/>
            <person name="Vilgalys R."/>
            <person name="Ruytinx J."/>
            <person name="Liao H.L."/>
            <person name="Branco S."/>
            <person name="Kuo A."/>
            <person name="LaButti K."/>
            <person name="Lipzen A."/>
            <person name="Andreopoulos W."/>
            <person name="Pangilinan J."/>
            <person name="Riley R."/>
            <person name="Hundley H."/>
            <person name="Na H."/>
            <person name="Barry K."/>
            <person name="Grigoriev I.V."/>
            <person name="Stajich J.E."/>
            <person name="Kennedy P.G."/>
        </authorList>
    </citation>
    <scope>NUCLEOTIDE SEQUENCE</scope>
    <source>
        <strain evidence="2">DOB743</strain>
    </source>
</reference>
<feature type="transmembrane region" description="Helical" evidence="1">
    <location>
        <begin position="27"/>
        <end position="48"/>
    </location>
</feature>
<gene>
    <name evidence="2" type="ORF">EV702DRAFT_1268569</name>
</gene>
<dbReference type="AlphaFoldDB" id="A0A9P7D2F0"/>
<sequence>MMRFDLAKGLRTHCPTPNWRNFASLRFMYLLMGVSTEVQAIVFTSNLLSRDKQLTYTQIRPCQR</sequence>
<dbReference type="Proteomes" id="UP000714275">
    <property type="component" value="Unassembled WGS sequence"/>
</dbReference>